<dbReference type="InterPro" id="IPR004701">
    <property type="entry name" value="PTS_EIIA_man-typ"/>
</dbReference>
<dbReference type="EMBL" id="CP133659">
    <property type="protein sequence ID" value="WMW66004.1"/>
    <property type="molecule type" value="Genomic_DNA"/>
</dbReference>
<feature type="compositionally biased region" description="Polar residues" evidence="8">
    <location>
        <begin position="1"/>
        <end position="26"/>
    </location>
</feature>
<accession>A0ABY9R3H7</accession>
<evidence type="ECO:0000256" key="2">
    <source>
        <dbReference type="ARBA" id="ARBA00022448"/>
    </source>
</evidence>
<dbReference type="InterPro" id="IPR036662">
    <property type="entry name" value="PTS_EIIA_man-typ_sf"/>
</dbReference>
<keyword evidence="2" id="KW-0813">Transport</keyword>
<keyword evidence="7" id="KW-0418">Kinase</keyword>
<evidence type="ECO:0000256" key="8">
    <source>
        <dbReference type="SAM" id="MobiDB-lite"/>
    </source>
</evidence>
<keyword evidence="11" id="KW-1185">Reference proteome</keyword>
<keyword evidence="4 10" id="KW-0762">Sugar transport</keyword>
<dbReference type="RefSeq" id="WP_309541927.1">
    <property type="nucleotide sequence ID" value="NZ_CP133659.1"/>
</dbReference>
<dbReference type="Proteomes" id="UP001180616">
    <property type="component" value="Chromosome"/>
</dbReference>
<feature type="region of interest" description="Disordered" evidence="8">
    <location>
        <begin position="1"/>
        <end position="33"/>
    </location>
</feature>
<keyword evidence="3" id="KW-0963">Cytoplasm</keyword>
<dbReference type="Gene3D" id="3.40.50.510">
    <property type="entry name" value="Phosphotransferase system, mannose-type IIA component"/>
    <property type="match status" value="1"/>
</dbReference>
<comment type="subcellular location">
    <subcellularLocation>
        <location evidence="1">Cytoplasm</location>
    </subcellularLocation>
</comment>
<evidence type="ECO:0000313" key="10">
    <source>
        <dbReference type="EMBL" id="WMW66004.1"/>
    </source>
</evidence>
<dbReference type="SUPFAM" id="SSF53062">
    <property type="entry name" value="PTS system fructose IIA component-like"/>
    <property type="match status" value="1"/>
</dbReference>
<dbReference type="CDD" id="cd00006">
    <property type="entry name" value="PTS_IIA_man"/>
    <property type="match status" value="1"/>
</dbReference>
<protein>
    <submittedName>
        <fullName evidence="10">PTS sugar transporter subunit IIA</fullName>
    </submittedName>
</protein>
<name>A0ABY9R3H7_9BACT</name>
<evidence type="ECO:0000256" key="6">
    <source>
        <dbReference type="ARBA" id="ARBA00022683"/>
    </source>
</evidence>
<evidence type="ECO:0000259" key="9">
    <source>
        <dbReference type="PROSITE" id="PS51096"/>
    </source>
</evidence>
<dbReference type="PROSITE" id="PS51096">
    <property type="entry name" value="PTS_EIIA_TYPE_4"/>
    <property type="match status" value="1"/>
</dbReference>
<evidence type="ECO:0000256" key="4">
    <source>
        <dbReference type="ARBA" id="ARBA00022597"/>
    </source>
</evidence>
<organism evidence="10 11">
    <name type="scientific">Nitratidesulfovibrio liaohensis</name>
    <dbReference type="NCBI Taxonomy" id="2604158"/>
    <lineage>
        <taxon>Bacteria</taxon>
        <taxon>Pseudomonadati</taxon>
        <taxon>Thermodesulfobacteriota</taxon>
        <taxon>Desulfovibrionia</taxon>
        <taxon>Desulfovibrionales</taxon>
        <taxon>Desulfovibrionaceae</taxon>
        <taxon>Nitratidesulfovibrio</taxon>
    </lineage>
</organism>
<evidence type="ECO:0000256" key="3">
    <source>
        <dbReference type="ARBA" id="ARBA00022490"/>
    </source>
</evidence>
<proteinExistence type="predicted"/>
<dbReference type="Pfam" id="PF03610">
    <property type="entry name" value="EIIA-man"/>
    <property type="match status" value="1"/>
</dbReference>
<dbReference type="PANTHER" id="PTHR33799:SF1">
    <property type="entry name" value="PTS SYSTEM MANNOSE-SPECIFIC EIIAB COMPONENT-RELATED"/>
    <property type="match status" value="1"/>
</dbReference>
<sequence>MSTTEQQQAGQSRKGTGNVAQGNSSKPGDGQAAPESRIGVILVTHADYGAALLRAAEFILGPVQDCASISVDVSLEVDETVKRLNEAVKRLDTGRGVIILTDMFGGTPTNLSLALLGKGNVEVLTGVNLPMLLKVFAGRDGDLAALSRDARDAGTKGIVAAGELLRSRVKNG</sequence>
<keyword evidence="6" id="KW-0598">Phosphotransferase system</keyword>
<dbReference type="PANTHER" id="PTHR33799">
    <property type="entry name" value="PTS PERMEASE-RELATED-RELATED"/>
    <property type="match status" value="1"/>
</dbReference>
<reference evidence="10" key="1">
    <citation type="submission" date="2023-09" db="EMBL/GenBank/DDBJ databases">
        <authorList>
            <consortium name="CW5 consortium"/>
            <person name="Lu C.-W."/>
        </authorList>
    </citation>
    <scope>NUCLEOTIDE SEQUENCE</scope>
    <source>
        <strain evidence="10">KPS</strain>
    </source>
</reference>
<gene>
    <name evidence="10" type="ORF">KPS_000542</name>
</gene>
<evidence type="ECO:0000256" key="5">
    <source>
        <dbReference type="ARBA" id="ARBA00022679"/>
    </source>
</evidence>
<keyword evidence="5" id="KW-0808">Transferase</keyword>
<evidence type="ECO:0000256" key="1">
    <source>
        <dbReference type="ARBA" id="ARBA00004496"/>
    </source>
</evidence>
<dbReference type="InterPro" id="IPR051471">
    <property type="entry name" value="Bacterial_PTS_sugar_comp"/>
</dbReference>
<feature type="domain" description="PTS EIIA type-4" evidence="9">
    <location>
        <begin position="37"/>
        <end position="158"/>
    </location>
</feature>
<evidence type="ECO:0000313" key="11">
    <source>
        <dbReference type="Proteomes" id="UP001180616"/>
    </source>
</evidence>
<dbReference type="InterPro" id="IPR033887">
    <property type="entry name" value="PTS_IIA_man"/>
</dbReference>
<evidence type="ECO:0000256" key="7">
    <source>
        <dbReference type="ARBA" id="ARBA00022777"/>
    </source>
</evidence>